<feature type="domain" description="Tail specific protease" evidence="1">
    <location>
        <begin position="241"/>
        <end position="428"/>
    </location>
</feature>
<dbReference type="InterPro" id="IPR028204">
    <property type="entry name" value="Tricorn_C1"/>
</dbReference>
<dbReference type="PANTHER" id="PTHR11261">
    <property type="entry name" value="INTERPHOTORECEPTOR RETINOID-BINDING PROTEIN"/>
    <property type="match status" value="1"/>
</dbReference>
<accession>A0ABS8ETE4</accession>
<proteinExistence type="predicted"/>
<sequence>MELKHLYLLIFTTILFQLCSAQKKEIDGRLYGVWNSIGYGQQLVISKKVILIRDTYESGCNLNTKLPTKYLEEFYTINKLTKDSLQIKVGFTNYNFVRSKESEICKKTKNNPLSNFDALWETFNENYAFFNLREIDWNKLKNKYRNRLSKKSSDLELYTVLNAMISELKDGHVSIDIPDSLEDRIEENDEDTDNLRVKVIYSITQKYIPNYKTYNKGMINWGFINDSTSYIQFNDFEDLANYNISEKLTTEEFDEQYWENADESLNYEKDVLTSFKKQMAIIYEDVKNTKSCIIDVRFNGGGFDQIGLEILSYFTNQKRIAFSKKARLKNGFTKTQNIYIEPNELNYKGKLYLLTSPQTASASETFVLASQNIENIIRIGSNTEGILSDVLSKRLPNGWEYGLSNEIYENANGKNYEMTGIPTDYEINYSRNAKDFYMDLLIELKTNDKAIEKVIELYE</sequence>
<evidence type="ECO:0000313" key="2">
    <source>
        <dbReference type="EMBL" id="MCC1485547.1"/>
    </source>
</evidence>
<reference evidence="2" key="2">
    <citation type="submission" date="2021-10" db="EMBL/GenBank/DDBJ databases">
        <title>Genome of Winogradskyella sp. E313.</title>
        <authorList>
            <person name="Zhou Y."/>
        </authorList>
    </citation>
    <scope>NUCLEOTIDE SEQUENCE</scope>
    <source>
        <strain evidence="2">E313</strain>
    </source>
</reference>
<reference evidence="2" key="1">
    <citation type="submission" date="2021-03" db="EMBL/GenBank/DDBJ databases">
        <authorList>
            <person name="Ping X."/>
        </authorList>
    </citation>
    <scope>NUCLEOTIDE SEQUENCE</scope>
    <source>
        <strain evidence="2">E313</strain>
    </source>
</reference>
<dbReference type="Proteomes" id="UP000778797">
    <property type="component" value="Unassembled WGS sequence"/>
</dbReference>
<dbReference type="Gene3D" id="3.90.226.10">
    <property type="entry name" value="2-enoyl-CoA Hydratase, Chain A, domain 1"/>
    <property type="match status" value="1"/>
</dbReference>
<evidence type="ECO:0000313" key="3">
    <source>
        <dbReference type="Proteomes" id="UP000778797"/>
    </source>
</evidence>
<dbReference type="SUPFAM" id="SSF52096">
    <property type="entry name" value="ClpP/crotonase"/>
    <property type="match status" value="1"/>
</dbReference>
<dbReference type="InterPro" id="IPR005151">
    <property type="entry name" value="Tail-specific_protease"/>
</dbReference>
<protein>
    <submittedName>
        <fullName evidence="2">S41 family peptidase</fullName>
    </submittedName>
</protein>
<dbReference type="CDD" id="cd07563">
    <property type="entry name" value="Peptidase_S41_IRBP"/>
    <property type="match status" value="1"/>
</dbReference>
<evidence type="ECO:0000259" key="1">
    <source>
        <dbReference type="SMART" id="SM00245"/>
    </source>
</evidence>
<dbReference type="Gene3D" id="3.30.750.44">
    <property type="match status" value="1"/>
</dbReference>
<dbReference type="InterPro" id="IPR029045">
    <property type="entry name" value="ClpP/crotonase-like_dom_sf"/>
</dbReference>
<keyword evidence="3" id="KW-1185">Reference proteome</keyword>
<comment type="caution">
    <text evidence="2">The sequence shown here is derived from an EMBL/GenBank/DDBJ whole genome shotgun (WGS) entry which is preliminary data.</text>
</comment>
<organism evidence="2 3">
    <name type="scientific">Winogradskyella immobilis</name>
    <dbReference type="NCBI Taxonomy" id="2816852"/>
    <lineage>
        <taxon>Bacteria</taxon>
        <taxon>Pseudomonadati</taxon>
        <taxon>Bacteroidota</taxon>
        <taxon>Flavobacteriia</taxon>
        <taxon>Flavobacteriales</taxon>
        <taxon>Flavobacteriaceae</taxon>
        <taxon>Winogradskyella</taxon>
    </lineage>
</organism>
<dbReference type="Pfam" id="PF03572">
    <property type="entry name" value="Peptidase_S41"/>
    <property type="match status" value="1"/>
</dbReference>
<dbReference type="RefSeq" id="WP_227478039.1">
    <property type="nucleotide sequence ID" value="NZ_JAFMPT010000027.1"/>
</dbReference>
<dbReference type="SMART" id="SM00245">
    <property type="entry name" value="TSPc"/>
    <property type="match status" value="1"/>
</dbReference>
<name>A0ABS8ETE4_9FLAO</name>
<gene>
    <name evidence="2" type="ORF">J1C55_13155</name>
</gene>
<dbReference type="PANTHER" id="PTHR11261:SF3">
    <property type="entry name" value="RETINOL-BINDING PROTEIN 3"/>
    <property type="match status" value="1"/>
</dbReference>
<dbReference type="EMBL" id="JAFMPT010000027">
    <property type="protein sequence ID" value="MCC1485547.1"/>
    <property type="molecule type" value="Genomic_DNA"/>
</dbReference>
<dbReference type="Pfam" id="PF14684">
    <property type="entry name" value="Tricorn_C1"/>
    <property type="match status" value="1"/>
</dbReference>